<dbReference type="InterPro" id="IPR036322">
    <property type="entry name" value="WD40_repeat_dom_sf"/>
</dbReference>
<evidence type="ECO:0000313" key="3">
    <source>
        <dbReference type="EMBL" id="KAK4486320.1"/>
    </source>
</evidence>
<dbReference type="InterPro" id="IPR027728">
    <property type="entry name" value="Topless_fam"/>
</dbReference>
<evidence type="ECO:0000256" key="2">
    <source>
        <dbReference type="SAM" id="MobiDB-lite"/>
    </source>
</evidence>
<feature type="repeat" description="WD" evidence="1">
    <location>
        <begin position="65"/>
        <end position="108"/>
    </location>
</feature>
<dbReference type="Pfam" id="PF00400">
    <property type="entry name" value="WD40"/>
    <property type="match status" value="3"/>
</dbReference>
<dbReference type="PROSITE" id="PS50082">
    <property type="entry name" value="WD_REPEATS_2"/>
    <property type="match status" value="2"/>
</dbReference>
<keyword evidence="4" id="KW-1185">Reference proteome</keyword>
<dbReference type="SMART" id="SM00320">
    <property type="entry name" value="WD40"/>
    <property type="match status" value="7"/>
</dbReference>
<feature type="repeat" description="WD" evidence="1">
    <location>
        <begin position="539"/>
        <end position="569"/>
    </location>
</feature>
<sequence>MYDYISLQDKLFGTNVGDISIWEVGSRESYIIIVQTTLVKDATISVNRCVWGPDGSILGRENCHIDAHIGGVNDIAFAHPNKQLCIVTCGDDKTIKVWDAVGGRRLYTFEGHEAPVYSVCPHYKENIQFIFSTAIDGKIKAWLYDSLGSRVDYDAPGLWCTTMAYSADGTRLFSCGTSKEGESHLVEWNESEGAIKRSYSGFRKRSLGVVQFDTTRNRFLAAGDEFQIKFWDMDNTNILTYTDGDGGLPASPRLRFNKEGSLLAVTTSENGIKILANTDGQRMLRMLETRAFDGARGLSEAVNVKVIFFLNYLLLPTIANVSTSMSPILERSDRIQQPMSLGNLGNMESSRVAEVKPRILDTTDKIKSSKFPDIADSSQLKTLKLPDPLTASKIVRLIYTNSGLSVLALASNAVHKLWKWQRNERNPSGKSSASSVPQLWQPPNGALMSNDLNDAKPTEDPVACIALSKNDSYVMSASGGKVSLFNMMTFKVMTTFMPPPPAATYLAFHPQDNNIIAIGMEDSTVQIYNVRVDEVKTKLKGHLKRISGLAFSQSLNILVSSGADAQVSIGLK</sequence>
<dbReference type="PANTHER" id="PTHR44083:SF5">
    <property type="entry name" value="PROTEIN TOPLESS-RELATED PROTEIN 2"/>
    <property type="match status" value="1"/>
</dbReference>
<dbReference type="SUPFAM" id="SSF50978">
    <property type="entry name" value="WD40 repeat-like"/>
    <property type="match status" value="1"/>
</dbReference>
<evidence type="ECO:0000256" key="1">
    <source>
        <dbReference type="PROSITE-ProRule" id="PRU00221"/>
    </source>
</evidence>
<dbReference type="EMBL" id="JAYDYQ010002533">
    <property type="protein sequence ID" value="KAK4486320.1"/>
    <property type="molecule type" value="Genomic_DNA"/>
</dbReference>
<organism evidence="3 4">
    <name type="scientific">Penstemon davidsonii</name>
    <dbReference type="NCBI Taxonomy" id="160366"/>
    <lineage>
        <taxon>Eukaryota</taxon>
        <taxon>Viridiplantae</taxon>
        <taxon>Streptophyta</taxon>
        <taxon>Embryophyta</taxon>
        <taxon>Tracheophyta</taxon>
        <taxon>Spermatophyta</taxon>
        <taxon>Magnoliopsida</taxon>
        <taxon>eudicotyledons</taxon>
        <taxon>Gunneridae</taxon>
        <taxon>Pentapetalae</taxon>
        <taxon>asterids</taxon>
        <taxon>lamiids</taxon>
        <taxon>Lamiales</taxon>
        <taxon>Plantaginaceae</taxon>
        <taxon>Cheloneae</taxon>
        <taxon>Penstemon</taxon>
    </lineage>
</organism>
<dbReference type="InterPro" id="IPR001680">
    <property type="entry name" value="WD40_rpt"/>
</dbReference>
<protein>
    <submittedName>
        <fullName evidence="3">Uncharacterized protein</fullName>
    </submittedName>
</protein>
<reference evidence="3 4" key="1">
    <citation type="journal article" date="2023" name="bioRxiv">
        <title>Genome report: Whole genome sequence and annotation of Penstemon davidsonii.</title>
        <authorList>
            <person name="Ostevik K.L."/>
            <person name="Alabady M."/>
            <person name="Zhang M."/>
            <person name="Rausher M.D."/>
        </authorList>
    </citation>
    <scope>NUCLEOTIDE SEQUENCE [LARGE SCALE GENOMIC DNA]</scope>
    <source>
        <strain evidence="3">DNT005</strain>
        <tissue evidence="3">Whole leaf</tissue>
    </source>
</reference>
<dbReference type="Gene3D" id="2.130.10.10">
    <property type="entry name" value="YVTN repeat-like/Quinoprotein amine dehydrogenase"/>
    <property type="match status" value="3"/>
</dbReference>
<accession>A0ABR0DAU6</accession>
<comment type="caution">
    <text evidence="3">The sequence shown here is derived from an EMBL/GenBank/DDBJ whole genome shotgun (WGS) entry which is preliminary data.</text>
</comment>
<feature type="compositionally biased region" description="Polar residues" evidence="2">
    <location>
        <begin position="428"/>
        <end position="438"/>
    </location>
</feature>
<evidence type="ECO:0000313" key="4">
    <source>
        <dbReference type="Proteomes" id="UP001291926"/>
    </source>
</evidence>
<dbReference type="Proteomes" id="UP001291926">
    <property type="component" value="Unassembled WGS sequence"/>
</dbReference>
<dbReference type="PANTHER" id="PTHR44083">
    <property type="entry name" value="TOPLESS-RELATED PROTEIN 1-RELATED"/>
    <property type="match status" value="1"/>
</dbReference>
<name>A0ABR0DAU6_9LAMI</name>
<feature type="region of interest" description="Disordered" evidence="2">
    <location>
        <begin position="424"/>
        <end position="453"/>
    </location>
</feature>
<keyword evidence="1" id="KW-0853">WD repeat</keyword>
<gene>
    <name evidence="3" type="ORF">RD792_008991</name>
</gene>
<dbReference type="InterPro" id="IPR015943">
    <property type="entry name" value="WD40/YVTN_repeat-like_dom_sf"/>
</dbReference>
<proteinExistence type="predicted"/>